<dbReference type="RefSeq" id="WP_381446886.1">
    <property type="nucleotide sequence ID" value="NZ_JBHSNP010000029.1"/>
</dbReference>
<organism evidence="2 3">
    <name type="scientific">Sporosarcina koreensis</name>
    <dbReference type="NCBI Taxonomy" id="334735"/>
    <lineage>
        <taxon>Bacteria</taxon>
        <taxon>Bacillati</taxon>
        <taxon>Bacillota</taxon>
        <taxon>Bacilli</taxon>
        <taxon>Bacillales</taxon>
        <taxon>Caryophanaceae</taxon>
        <taxon>Sporosarcina</taxon>
    </lineage>
</organism>
<dbReference type="EMBL" id="JBHSNP010000029">
    <property type="protein sequence ID" value="MFC5604753.1"/>
    <property type="molecule type" value="Genomic_DNA"/>
</dbReference>
<gene>
    <name evidence="2" type="ORF">ACFPTP_16075</name>
</gene>
<reference evidence="3" key="1">
    <citation type="journal article" date="2019" name="Int. J. Syst. Evol. Microbiol.">
        <title>The Global Catalogue of Microorganisms (GCM) 10K type strain sequencing project: providing services to taxonomists for standard genome sequencing and annotation.</title>
        <authorList>
            <consortium name="The Broad Institute Genomics Platform"/>
            <consortium name="The Broad Institute Genome Sequencing Center for Infectious Disease"/>
            <person name="Wu L."/>
            <person name="Ma J."/>
        </authorList>
    </citation>
    <scope>NUCLEOTIDE SEQUENCE [LARGE SCALE GENOMIC DNA]</scope>
    <source>
        <strain evidence="3">KACC 11299</strain>
    </source>
</reference>
<evidence type="ECO:0000313" key="3">
    <source>
        <dbReference type="Proteomes" id="UP001596071"/>
    </source>
</evidence>
<evidence type="ECO:0008006" key="4">
    <source>
        <dbReference type="Google" id="ProtNLM"/>
    </source>
</evidence>
<evidence type="ECO:0000256" key="1">
    <source>
        <dbReference type="SAM" id="Coils"/>
    </source>
</evidence>
<sequence>MKEALRKRKTYDEILEEDRKRFEEKLQAVRDKYEALIKEFEEE</sequence>
<name>A0ABW0U299_9BACL</name>
<dbReference type="Proteomes" id="UP001596071">
    <property type="component" value="Unassembled WGS sequence"/>
</dbReference>
<feature type="coiled-coil region" evidence="1">
    <location>
        <begin position="12"/>
        <end position="43"/>
    </location>
</feature>
<comment type="caution">
    <text evidence="2">The sequence shown here is derived from an EMBL/GenBank/DDBJ whole genome shotgun (WGS) entry which is preliminary data.</text>
</comment>
<protein>
    <recommendedName>
        <fullName evidence="4">Fur-regulated basic protein B</fullName>
    </recommendedName>
</protein>
<evidence type="ECO:0000313" key="2">
    <source>
        <dbReference type="EMBL" id="MFC5604753.1"/>
    </source>
</evidence>
<accession>A0ABW0U299</accession>
<keyword evidence="1" id="KW-0175">Coiled coil</keyword>
<keyword evidence="3" id="KW-1185">Reference proteome</keyword>
<proteinExistence type="predicted"/>